<protein>
    <submittedName>
        <fullName evidence="1">Uncharacterized protein</fullName>
    </submittedName>
</protein>
<reference evidence="1" key="1">
    <citation type="submission" date="2016-01" db="EMBL/GenBank/DDBJ databases">
        <authorList>
            <person name="Peeters C."/>
        </authorList>
    </citation>
    <scope>NUCLEOTIDE SEQUENCE [LARGE SCALE GENOMIC DNA]</scope>
    <source>
        <strain evidence="1">LMG 29317</strain>
    </source>
</reference>
<dbReference type="Proteomes" id="UP000055019">
    <property type="component" value="Unassembled WGS sequence"/>
</dbReference>
<proteinExistence type="predicted"/>
<dbReference type="RefSeq" id="WP_235024674.1">
    <property type="nucleotide sequence ID" value="NZ_FCOM02000025.1"/>
</dbReference>
<organism evidence="1 2">
    <name type="scientific">Caballeronia arvi</name>
    <dbReference type="NCBI Taxonomy" id="1777135"/>
    <lineage>
        <taxon>Bacteria</taxon>
        <taxon>Pseudomonadati</taxon>
        <taxon>Pseudomonadota</taxon>
        <taxon>Betaproteobacteria</taxon>
        <taxon>Burkholderiales</taxon>
        <taxon>Burkholderiaceae</taxon>
        <taxon>Caballeronia</taxon>
    </lineage>
</organism>
<dbReference type="EMBL" id="FCOM02000025">
    <property type="protein sequence ID" value="SAL76222.1"/>
    <property type="molecule type" value="Genomic_DNA"/>
</dbReference>
<dbReference type="AlphaFoldDB" id="A0A158K536"/>
<evidence type="ECO:0000313" key="2">
    <source>
        <dbReference type="Proteomes" id="UP000055019"/>
    </source>
</evidence>
<sequence length="322" mass="36965">MEFEVSKLLVKHGFFARADFTYTRHGAESKNDFSVDLEAVSYLPFRNRVATMASLHLLVECKHRHRNNKWLFFPDPNVDKFWQITFGRTLRVVDDFSPVMLNDKYSVAFDESLIFCIKGVEVDIASAKVYDSEIKHGLSQLQYALPRLVSECIEFNLDLSPHHSYPFMFCPILLTTSDIFVASSDTTINTVEHAENIDDFASPVPWLVMLFDRSPEFHRHRSVAFQNLIRFLRKDLPLSRLDDIRRKTSVHERFLPSHLCDDSIRDTANGAINSHFGRTIVCSLANFEALLIKLKALASWTSRARIPLLDPNSPISEAGMRL</sequence>
<comment type="caution">
    <text evidence="1">The sequence shown here is derived from an EMBL/GenBank/DDBJ whole genome shotgun (WGS) entry which is preliminary data.</text>
</comment>
<name>A0A158K536_9BURK</name>
<accession>A0A158K536</accession>
<evidence type="ECO:0000313" key="1">
    <source>
        <dbReference type="EMBL" id="SAL76222.1"/>
    </source>
</evidence>
<keyword evidence="2" id="KW-1185">Reference proteome</keyword>
<gene>
    <name evidence="1" type="ORF">AWB74_04960</name>
</gene>